<proteinExistence type="predicted"/>
<evidence type="ECO:0008006" key="3">
    <source>
        <dbReference type="Google" id="ProtNLM"/>
    </source>
</evidence>
<name>A0A3N4U952_9RHOB</name>
<dbReference type="RefSeq" id="WP_123793089.1">
    <property type="nucleotide sequence ID" value="NZ_RKQK01000003.1"/>
</dbReference>
<dbReference type="OrthoDB" id="7858976at2"/>
<evidence type="ECO:0000313" key="2">
    <source>
        <dbReference type="Proteomes" id="UP000269689"/>
    </source>
</evidence>
<gene>
    <name evidence="1" type="ORF">EDD53_2030</name>
</gene>
<protein>
    <recommendedName>
        <fullName evidence="3">SnoaL-like protein</fullName>
    </recommendedName>
</protein>
<organism evidence="1 2">
    <name type="scientific">Pacificibacter maritimus</name>
    <dbReference type="NCBI Taxonomy" id="762213"/>
    <lineage>
        <taxon>Bacteria</taxon>
        <taxon>Pseudomonadati</taxon>
        <taxon>Pseudomonadota</taxon>
        <taxon>Alphaproteobacteria</taxon>
        <taxon>Rhodobacterales</taxon>
        <taxon>Roseobacteraceae</taxon>
        <taxon>Pacificibacter</taxon>
    </lineage>
</organism>
<dbReference type="EMBL" id="RKQK01000003">
    <property type="protein sequence ID" value="RPE66328.1"/>
    <property type="molecule type" value="Genomic_DNA"/>
</dbReference>
<dbReference type="Proteomes" id="UP000269689">
    <property type="component" value="Unassembled WGS sequence"/>
</dbReference>
<sequence>MTENINSDAARAIAEHFLNETGRAMMERDFATFMDHVALPHRISHFDSSFEMTDVDAVRESFHLICDEFVKMALTDIVRTCLSATLVDPHRVHFSHMTHLMIGNIHAKPPYPCFTQGIYRDNRWQMIASDYAFDPESNQAKFMKLSAHNGPEGASE</sequence>
<evidence type="ECO:0000313" key="1">
    <source>
        <dbReference type="EMBL" id="RPE66328.1"/>
    </source>
</evidence>
<accession>A0A3N4U952</accession>
<keyword evidence="2" id="KW-1185">Reference proteome</keyword>
<reference evidence="1 2" key="1">
    <citation type="submission" date="2018-11" db="EMBL/GenBank/DDBJ databases">
        <title>Genomic Encyclopedia of Type Strains, Phase IV (KMG-IV): sequencing the most valuable type-strain genomes for metagenomic binning, comparative biology and taxonomic classification.</title>
        <authorList>
            <person name="Goeker M."/>
        </authorList>
    </citation>
    <scope>NUCLEOTIDE SEQUENCE [LARGE SCALE GENOMIC DNA]</scope>
    <source>
        <strain evidence="1 2">DSM 104731</strain>
    </source>
</reference>
<dbReference type="AlphaFoldDB" id="A0A3N4U952"/>
<comment type="caution">
    <text evidence="1">The sequence shown here is derived from an EMBL/GenBank/DDBJ whole genome shotgun (WGS) entry which is preliminary data.</text>
</comment>